<evidence type="ECO:0000256" key="1">
    <source>
        <dbReference type="SAM" id="MobiDB-lite"/>
    </source>
</evidence>
<evidence type="ECO:0000313" key="2">
    <source>
        <dbReference type="EMBL" id="KAG2951289.1"/>
    </source>
</evidence>
<accession>A0A8T1EB64</accession>
<dbReference type="Proteomes" id="UP000736787">
    <property type="component" value="Unassembled WGS sequence"/>
</dbReference>
<name>A0A8T1EB64_9STRA</name>
<evidence type="ECO:0000313" key="3">
    <source>
        <dbReference type="EMBL" id="KAG3227261.1"/>
    </source>
</evidence>
<dbReference type="Proteomes" id="UP000760860">
    <property type="component" value="Unassembled WGS sequence"/>
</dbReference>
<dbReference type="EMBL" id="RCMK01000054">
    <property type="protein sequence ID" value="KAG2951289.1"/>
    <property type="molecule type" value="Genomic_DNA"/>
</dbReference>
<gene>
    <name evidence="2" type="ORF">PC117_g3719</name>
    <name evidence="3" type="ORF">PC129_g2185</name>
</gene>
<reference evidence="2" key="1">
    <citation type="submission" date="2018-10" db="EMBL/GenBank/DDBJ databases">
        <title>Effector identification in a new, highly contiguous assembly of the strawberry crown rot pathogen Phytophthora cactorum.</title>
        <authorList>
            <person name="Armitage A.D."/>
            <person name="Nellist C.F."/>
            <person name="Bates H."/>
            <person name="Vickerstaff R.J."/>
            <person name="Harrison R.J."/>
        </authorList>
    </citation>
    <scope>NUCLEOTIDE SEQUENCE</scope>
    <source>
        <strain evidence="2">4040</strain>
        <strain evidence="3">P421</strain>
    </source>
</reference>
<protein>
    <submittedName>
        <fullName evidence="2">Uncharacterized protein</fullName>
    </submittedName>
</protein>
<organism evidence="2 4">
    <name type="scientific">Phytophthora cactorum</name>
    <dbReference type="NCBI Taxonomy" id="29920"/>
    <lineage>
        <taxon>Eukaryota</taxon>
        <taxon>Sar</taxon>
        <taxon>Stramenopiles</taxon>
        <taxon>Oomycota</taxon>
        <taxon>Peronosporomycetes</taxon>
        <taxon>Peronosporales</taxon>
        <taxon>Peronosporaceae</taxon>
        <taxon>Phytophthora</taxon>
    </lineage>
</organism>
<comment type="caution">
    <text evidence="2">The sequence shown here is derived from an EMBL/GenBank/DDBJ whole genome shotgun (WGS) entry which is preliminary data.</text>
</comment>
<sequence length="78" mass="8478">MQRAQSRDGFSSQQQQIVGFWLHTLAQSTRGGDNSGPHTVSCMVSTVETMQETGNASSVREGGLVGASFPPPLDQRRW</sequence>
<feature type="region of interest" description="Disordered" evidence="1">
    <location>
        <begin position="52"/>
        <end position="78"/>
    </location>
</feature>
<evidence type="ECO:0000313" key="4">
    <source>
        <dbReference type="Proteomes" id="UP000736787"/>
    </source>
</evidence>
<feature type="compositionally biased region" description="Pro residues" evidence="1">
    <location>
        <begin position="69"/>
        <end position="78"/>
    </location>
</feature>
<dbReference type="EMBL" id="RCMV01000038">
    <property type="protein sequence ID" value="KAG3227261.1"/>
    <property type="molecule type" value="Genomic_DNA"/>
</dbReference>
<dbReference type="AlphaFoldDB" id="A0A8T1EB64"/>
<proteinExistence type="predicted"/>